<feature type="compositionally biased region" description="Polar residues" evidence="1">
    <location>
        <begin position="118"/>
        <end position="127"/>
    </location>
</feature>
<reference evidence="2" key="1">
    <citation type="submission" date="2020-11" db="EMBL/GenBank/DDBJ databases">
        <authorList>
            <person name="Tran Van P."/>
        </authorList>
    </citation>
    <scope>NUCLEOTIDE SEQUENCE</scope>
</reference>
<gene>
    <name evidence="2" type="ORF">CTOB1V02_LOCUS14658</name>
</gene>
<evidence type="ECO:0000313" key="2">
    <source>
        <dbReference type="EMBL" id="CAD7236843.1"/>
    </source>
</evidence>
<proteinExistence type="predicted"/>
<sequence>MNWTDAQKFCQKLVEGGKLLELETQEEIYAATKFFQSLDGGCNIYGYLFFYTGGISYNRGPFFWSSSEAPIDKSNWYSGQPDDLSNIRALTLTCPSKFLWTDFDARAHQPFFCEWDPQRSSSSSAETVPNCPCSDSEGKED</sequence>
<evidence type="ECO:0000256" key="1">
    <source>
        <dbReference type="SAM" id="MobiDB-lite"/>
    </source>
</evidence>
<dbReference type="InterPro" id="IPR016186">
    <property type="entry name" value="C-type_lectin-like/link_sf"/>
</dbReference>
<feature type="region of interest" description="Disordered" evidence="1">
    <location>
        <begin position="117"/>
        <end position="141"/>
    </location>
</feature>
<dbReference type="EMBL" id="OB682320">
    <property type="protein sequence ID" value="CAD7236843.1"/>
    <property type="molecule type" value="Genomic_DNA"/>
</dbReference>
<dbReference type="CDD" id="cd00037">
    <property type="entry name" value="CLECT"/>
    <property type="match status" value="1"/>
</dbReference>
<dbReference type="Gene3D" id="3.10.100.10">
    <property type="entry name" value="Mannose-Binding Protein A, subunit A"/>
    <property type="match status" value="1"/>
</dbReference>
<organism evidence="2">
    <name type="scientific">Cyprideis torosa</name>
    <dbReference type="NCBI Taxonomy" id="163714"/>
    <lineage>
        <taxon>Eukaryota</taxon>
        <taxon>Metazoa</taxon>
        <taxon>Ecdysozoa</taxon>
        <taxon>Arthropoda</taxon>
        <taxon>Crustacea</taxon>
        <taxon>Oligostraca</taxon>
        <taxon>Ostracoda</taxon>
        <taxon>Podocopa</taxon>
        <taxon>Podocopida</taxon>
        <taxon>Cytherocopina</taxon>
        <taxon>Cytheroidea</taxon>
        <taxon>Cytherideidae</taxon>
        <taxon>Cyprideis</taxon>
    </lineage>
</organism>
<protein>
    <submittedName>
        <fullName evidence="2">Uncharacterized protein</fullName>
    </submittedName>
</protein>
<accession>A0A7R8WU32</accession>
<name>A0A7R8WU32_9CRUS</name>
<dbReference type="SUPFAM" id="SSF56436">
    <property type="entry name" value="C-type lectin-like"/>
    <property type="match status" value="1"/>
</dbReference>
<dbReference type="InterPro" id="IPR001304">
    <property type="entry name" value="C-type_lectin-like"/>
</dbReference>
<dbReference type="PROSITE" id="PS50041">
    <property type="entry name" value="C_TYPE_LECTIN_2"/>
    <property type="match status" value="1"/>
</dbReference>
<dbReference type="AlphaFoldDB" id="A0A7R8WU32"/>
<dbReference type="InterPro" id="IPR016187">
    <property type="entry name" value="CTDL_fold"/>
</dbReference>